<proteinExistence type="predicted"/>
<dbReference type="GeneID" id="105266002"/>
<accession>A0A9R1TY66</accession>
<feature type="transmembrane region" description="Helical" evidence="4">
    <location>
        <begin position="12"/>
        <end position="31"/>
    </location>
</feature>
<evidence type="ECO:0000313" key="6">
    <source>
        <dbReference type="EMBL" id="JAG83605.1"/>
    </source>
</evidence>
<accession>A0A9R1T3L7</accession>
<feature type="compositionally biased region" description="Low complexity" evidence="3">
    <location>
        <begin position="300"/>
        <end position="322"/>
    </location>
</feature>
<keyword evidence="7" id="KW-1185">Reference proteome</keyword>
<feature type="region of interest" description="Disordered" evidence="3">
    <location>
        <begin position="289"/>
        <end position="355"/>
    </location>
</feature>
<dbReference type="Proteomes" id="UP000694866">
    <property type="component" value="Unplaced"/>
</dbReference>
<dbReference type="InterPro" id="IPR032675">
    <property type="entry name" value="LRR_dom_sf"/>
</dbReference>
<evidence type="ECO:0000256" key="1">
    <source>
        <dbReference type="ARBA" id="ARBA00022614"/>
    </source>
</evidence>
<dbReference type="RefSeq" id="XP_011302171.1">
    <property type="nucleotide sequence ID" value="XM_011303869.1"/>
</dbReference>
<keyword evidence="4" id="KW-1133">Transmembrane helix</keyword>
<dbReference type="SUPFAM" id="SSF52058">
    <property type="entry name" value="L domain-like"/>
    <property type="match status" value="1"/>
</dbReference>
<accession>A0A0C9QGV7</accession>
<dbReference type="CTD" id="37548"/>
<dbReference type="Gene3D" id="3.80.10.10">
    <property type="entry name" value="Ribonuclease Inhibitor"/>
    <property type="match status" value="1"/>
</dbReference>
<evidence type="ECO:0000313" key="9">
    <source>
        <dbReference type="RefSeq" id="XP_011302172.1"/>
    </source>
</evidence>
<reference evidence="6" key="1">
    <citation type="submission" date="2015-01" db="EMBL/GenBank/DDBJ databases">
        <title>Transcriptome Assembly of Fopius arisanus.</title>
        <authorList>
            <person name="Geib S."/>
        </authorList>
    </citation>
    <scope>NUCLEOTIDE SEQUENCE</scope>
</reference>
<feature type="region of interest" description="Disordered" evidence="3">
    <location>
        <begin position="216"/>
        <end position="239"/>
    </location>
</feature>
<dbReference type="RefSeq" id="XP_011302172.1">
    <property type="nucleotide sequence ID" value="XM_011303870.1"/>
</dbReference>
<dbReference type="OrthoDB" id="1741314at2759"/>
<keyword evidence="4" id="KW-0472">Membrane</keyword>
<dbReference type="InterPro" id="IPR003591">
    <property type="entry name" value="Leu-rich_rpt_typical-subtyp"/>
</dbReference>
<dbReference type="RefSeq" id="XP_011302174.1">
    <property type="nucleotide sequence ID" value="XM_011303872.1"/>
</dbReference>
<organism evidence="6">
    <name type="scientific">Fopius arisanus</name>
    <dbReference type="NCBI Taxonomy" id="64838"/>
    <lineage>
        <taxon>Eukaryota</taxon>
        <taxon>Metazoa</taxon>
        <taxon>Ecdysozoa</taxon>
        <taxon>Arthropoda</taxon>
        <taxon>Hexapoda</taxon>
        <taxon>Insecta</taxon>
        <taxon>Pterygota</taxon>
        <taxon>Neoptera</taxon>
        <taxon>Endopterygota</taxon>
        <taxon>Hymenoptera</taxon>
        <taxon>Apocrita</taxon>
        <taxon>Ichneumonoidea</taxon>
        <taxon>Braconidae</taxon>
        <taxon>Opiinae</taxon>
        <taxon>Fopius</taxon>
    </lineage>
</organism>
<dbReference type="PROSITE" id="PS51450">
    <property type="entry name" value="LRR"/>
    <property type="match status" value="2"/>
</dbReference>
<feature type="compositionally biased region" description="Polar residues" evidence="3">
    <location>
        <begin position="222"/>
        <end position="234"/>
    </location>
</feature>
<dbReference type="EMBL" id="GBYB01013837">
    <property type="protein sequence ID" value="JAG83604.1"/>
    <property type="molecule type" value="Transcribed_RNA"/>
</dbReference>
<feature type="transmembrane region" description="Helical" evidence="4">
    <location>
        <begin position="493"/>
        <end position="515"/>
    </location>
</feature>
<protein>
    <submittedName>
        <fullName evidence="6">SLIT2_2 protein</fullName>
    </submittedName>
    <submittedName>
        <fullName evidence="5">SLIT2_3 protein</fullName>
    </submittedName>
</protein>
<gene>
    <name evidence="6" type="primary">SLIT2_2</name>
    <name evidence="8 9 10 11" type="synonym">LOC105266002</name>
    <name evidence="5" type="synonym">SLIT2_3</name>
    <name evidence="5" type="ORF">g.13993</name>
    <name evidence="6" type="ORF">g.13994</name>
</gene>
<dbReference type="Pfam" id="PF13855">
    <property type="entry name" value="LRR_8"/>
    <property type="match status" value="1"/>
</dbReference>
<dbReference type="EMBL" id="GBYB01013838">
    <property type="protein sequence ID" value="JAG83605.1"/>
    <property type="molecule type" value="Transcribed_RNA"/>
</dbReference>
<keyword evidence="4" id="KW-0812">Transmembrane</keyword>
<dbReference type="PRINTS" id="PR00019">
    <property type="entry name" value="LEURICHRPT"/>
</dbReference>
<evidence type="ECO:0000313" key="8">
    <source>
        <dbReference type="RefSeq" id="XP_011302171.1"/>
    </source>
</evidence>
<evidence type="ECO:0000256" key="4">
    <source>
        <dbReference type="SAM" id="Phobius"/>
    </source>
</evidence>
<evidence type="ECO:0000313" key="5">
    <source>
        <dbReference type="EMBL" id="JAG83604.1"/>
    </source>
</evidence>
<dbReference type="SMART" id="SM00369">
    <property type="entry name" value="LRR_TYP"/>
    <property type="match status" value="3"/>
</dbReference>
<evidence type="ECO:0000313" key="7">
    <source>
        <dbReference type="Proteomes" id="UP000694866"/>
    </source>
</evidence>
<reference evidence="8 9" key="2">
    <citation type="submission" date="2025-04" db="UniProtKB">
        <authorList>
            <consortium name="RefSeq"/>
        </authorList>
    </citation>
    <scope>IDENTIFICATION</scope>
    <source>
        <strain evidence="8 9">USDA-PBARC FA_bdor</strain>
        <tissue evidence="8 9">Whole organism</tissue>
    </source>
</reference>
<accession>A0A9R1TZA9</accession>
<evidence type="ECO:0000313" key="10">
    <source>
        <dbReference type="RefSeq" id="XP_011302173.1"/>
    </source>
</evidence>
<evidence type="ECO:0000256" key="3">
    <source>
        <dbReference type="SAM" id="MobiDB-lite"/>
    </source>
</evidence>
<evidence type="ECO:0000313" key="11">
    <source>
        <dbReference type="RefSeq" id="XP_011302174.1"/>
    </source>
</evidence>
<name>A0A0C9QGV7_9HYME</name>
<dbReference type="KEGG" id="fas:105266002"/>
<keyword evidence="1" id="KW-0433">Leucine-rich repeat</keyword>
<dbReference type="InterPro" id="IPR001611">
    <property type="entry name" value="Leu-rich_rpt"/>
</dbReference>
<dbReference type="AlphaFoldDB" id="A0A0C9QGV7"/>
<dbReference type="PANTHER" id="PTHR24366">
    <property type="entry name" value="IG(IMMUNOGLOBULIN) AND LRR(LEUCINE RICH REPEAT) DOMAINS"/>
    <property type="match status" value="1"/>
</dbReference>
<accession>A0A9R1TZZ7</accession>
<evidence type="ECO:0000256" key="2">
    <source>
        <dbReference type="ARBA" id="ARBA00022737"/>
    </source>
</evidence>
<sequence length="706" mass="76973">MRSTEKTLTKMLEIVFIFPVLGLFILPTIPVPTSGLHNLKNKETLVECRYLDDIKFTKACELKSLKVSSASANLSSSNFGNNTALQRLDLSHRKLRRIEPGTFSNMRSLLSLDLSHNRLTHLGHGTFEGPMHLRVLNLHGNSLVRIPEDAISLKNLKFLDLSGNNLTCDCQTLKTRDALILQGVMLSTKAICSYPANLKGAMLTEPDAEVICIFEKQDQDPEMQNDQPDISTEGSGDRAAGNLFNELANENISEQTDYLSHSSSEALPKHSEITSYGVPLTTPFISSEKYDELSSTKQPTISSTSLSTESIISENNSEQSKSLDVLTEGSGPDQEDDGSGLGSTGLLIPPITWDNVTPEIPEDEISDVGETVTPNPTSTSTAPGLLDGFFGWFSWKSSEPTTSMPVTTISSEELTPEDEHFIGLPNFNKSSHKQSSPLDSLKPIEGEKKFNVSINDTVLYNSKLQESPSKPSVIFEETQAAGASATPETKKGMGSYIVLGVLLGVLAALIGVAAYKGNFCRERRKNNCRNGRSDVENGTELKDLRKSLLDGTNLMQSKISSYEGKPEGVPLVTIGEEIGSAKNPTTYVASVTESPSDLKPPRKSFSTTEPQLIETKEKVASTSNHQNDQCIDLNDRIINGNNGTNSLGWIREYPSLETVSKQHRTNLISSSPPAQRVKIIMQDNPASIPKTPLLITRSGDNLITTP</sequence>
<keyword evidence="2" id="KW-0677">Repeat</keyword>
<dbReference type="RefSeq" id="XP_011302173.1">
    <property type="nucleotide sequence ID" value="XM_011303871.1"/>
</dbReference>